<dbReference type="SMART" id="SM00448">
    <property type="entry name" value="REC"/>
    <property type="match status" value="1"/>
</dbReference>
<proteinExistence type="predicted"/>
<evidence type="ECO:0000313" key="4">
    <source>
        <dbReference type="Proteomes" id="UP001247542"/>
    </source>
</evidence>
<gene>
    <name evidence="3" type="ORF">QS713_06735</name>
</gene>
<feature type="modified residue" description="4-aspartylphosphate" evidence="1">
    <location>
        <position position="64"/>
    </location>
</feature>
<feature type="domain" description="Response regulatory" evidence="2">
    <location>
        <begin position="9"/>
        <end position="128"/>
    </location>
</feature>
<dbReference type="EMBL" id="JASXSX010000001">
    <property type="protein sequence ID" value="MDT3767754.1"/>
    <property type="molecule type" value="Genomic_DNA"/>
</dbReference>
<name>A0ABU3IBJ7_9ACTO</name>
<sequence length="132" mass="14262">MSEAQERTSILLYSDNSERRAEVIKAIGIRPAAGLPRVEWTEAATAAGGKQKFAEGQFDLVIADGETQKTGGMAFAHELRNSFDEVPPILILTARQQDEWLARSAGSSAVVCEPLDPIALEDAVAKLLTTKH</sequence>
<dbReference type="Proteomes" id="UP001247542">
    <property type="component" value="Unassembled WGS sequence"/>
</dbReference>
<dbReference type="SUPFAM" id="SSF52172">
    <property type="entry name" value="CheY-like"/>
    <property type="match status" value="1"/>
</dbReference>
<dbReference type="InterPro" id="IPR001789">
    <property type="entry name" value="Sig_transdc_resp-reg_receiver"/>
</dbReference>
<comment type="caution">
    <text evidence="3">The sequence shown here is derived from an EMBL/GenBank/DDBJ whole genome shotgun (WGS) entry which is preliminary data.</text>
</comment>
<protein>
    <submittedName>
        <fullName evidence="3">Response regulator</fullName>
    </submittedName>
</protein>
<evidence type="ECO:0000259" key="2">
    <source>
        <dbReference type="PROSITE" id="PS50110"/>
    </source>
</evidence>
<organism evidence="3 4">
    <name type="scientific">Gleimia hominis</name>
    <dbReference type="NCBI Taxonomy" id="595468"/>
    <lineage>
        <taxon>Bacteria</taxon>
        <taxon>Bacillati</taxon>
        <taxon>Actinomycetota</taxon>
        <taxon>Actinomycetes</taxon>
        <taxon>Actinomycetales</taxon>
        <taxon>Actinomycetaceae</taxon>
        <taxon>Gleimia</taxon>
    </lineage>
</organism>
<dbReference type="InterPro" id="IPR011006">
    <property type="entry name" value="CheY-like_superfamily"/>
</dbReference>
<evidence type="ECO:0000256" key="1">
    <source>
        <dbReference type="PROSITE-ProRule" id="PRU00169"/>
    </source>
</evidence>
<dbReference type="Gene3D" id="3.40.50.2300">
    <property type="match status" value="1"/>
</dbReference>
<evidence type="ECO:0000313" key="3">
    <source>
        <dbReference type="EMBL" id="MDT3767754.1"/>
    </source>
</evidence>
<dbReference type="PROSITE" id="PS50110">
    <property type="entry name" value="RESPONSE_REGULATORY"/>
    <property type="match status" value="1"/>
</dbReference>
<dbReference type="RefSeq" id="WP_102215695.1">
    <property type="nucleotide sequence ID" value="NZ_CP126963.1"/>
</dbReference>
<keyword evidence="4" id="KW-1185">Reference proteome</keyword>
<keyword evidence="1" id="KW-0597">Phosphoprotein</keyword>
<accession>A0ABU3IBJ7</accession>
<reference evidence="3 4" key="1">
    <citation type="submission" date="2023-06" db="EMBL/GenBank/DDBJ databases">
        <title>Draft genome sequence of Gleimia hominis type strain CCUG 57540T.</title>
        <authorList>
            <person name="Salva-Serra F."/>
            <person name="Cardew S."/>
            <person name="Jensie Markopoulos S."/>
            <person name="Ohlen M."/>
            <person name="Inganas E."/>
            <person name="Svensson-Stadler L."/>
            <person name="Moore E.R.B."/>
        </authorList>
    </citation>
    <scope>NUCLEOTIDE SEQUENCE [LARGE SCALE GENOMIC DNA]</scope>
    <source>
        <strain evidence="3 4">CCUG 57540</strain>
    </source>
</reference>